<evidence type="ECO:0000256" key="6">
    <source>
        <dbReference type="PIRSR" id="PIRSR637944-1"/>
    </source>
</evidence>
<dbReference type="InterPro" id="IPR036249">
    <property type="entry name" value="Thioredoxin-like_sf"/>
</dbReference>
<evidence type="ECO:0000259" key="8">
    <source>
        <dbReference type="PROSITE" id="PS51352"/>
    </source>
</evidence>
<dbReference type="PANTHER" id="PTHR10430:SF16">
    <property type="entry name" value="PEROXIREDOXIN-5, MITOCHONDRIAL"/>
    <property type="match status" value="1"/>
</dbReference>
<evidence type="ECO:0000313" key="9">
    <source>
        <dbReference type="EMBL" id="KZZ93285.1"/>
    </source>
</evidence>
<comment type="caution">
    <text evidence="9">The sequence shown here is derived from an EMBL/GenBank/DDBJ whole genome shotgun (WGS) entry which is preliminary data.</text>
</comment>
<dbReference type="STRING" id="1081109.A0A167ZZJ2"/>
<dbReference type="SUPFAM" id="SSF52833">
    <property type="entry name" value="Thioredoxin-like"/>
    <property type="match status" value="1"/>
</dbReference>
<dbReference type="PANTHER" id="PTHR10430">
    <property type="entry name" value="PEROXIREDOXIN"/>
    <property type="match status" value="1"/>
</dbReference>
<comment type="function">
    <text evidence="7">Thiol-specific peroxidase that catalyzes the reduction of hydrogen peroxide and organic hydroperoxides to water and alcohols, respectively. Plays a role in cell protection against oxidative stress by detoxifying peroxides.</text>
</comment>
<dbReference type="InterPro" id="IPR013766">
    <property type="entry name" value="Thioredoxin_domain"/>
</dbReference>
<dbReference type="Pfam" id="PF08534">
    <property type="entry name" value="Redoxin"/>
    <property type="match status" value="1"/>
</dbReference>
<evidence type="ECO:0000256" key="3">
    <source>
        <dbReference type="ARBA" id="ARBA00022862"/>
    </source>
</evidence>
<name>A0A167ZZJ2_9HYPO</name>
<dbReference type="GO" id="GO:0005777">
    <property type="term" value="C:peroxisome"/>
    <property type="evidence" value="ECO:0007669"/>
    <property type="project" value="TreeGrafter"/>
</dbReference>
<dbReference type="AlphaFoldDB" id="A0A167ZZJ2"/>
<dbReference type="InterPro" id="IPR013740">
    <property type="entry name" value="Redoxin"/>
</dbReference>
<keyword evidence="2 7" id="KW-0575">Peroxidase</keyword>
<dbReference type="PROSITE" id="PS51352">
    <property type="entry name" value="THIOREDOXIN_2"/>
    <property type="match status" value="1"/>
</dbReference>
<keyword evidence="10" id="KW-1185">Reference proteome</keyword>
<feature type="active site" description="Cysteine sulfenic acid (-SOH) intermediate" evidence="6">
    <location>
        <position position="46"/>
    </location>
</feature>
<evidence type="ECO:0000256" key="7">
    <source>
        <dbReference type="RuleBase" id="RU366011"/>
    </source>
</evidence>
<evidence type="ECO:0000313" key="10">
    <source>
        <dbReference type="Proteomes" id="UP000078544"/>
    </source>
</evidence>
<evidence type="ECO:0000256" key="4">
    <source>
        <dbReference type="ARBA" id="ARBA00023002"/>
    </source>
</evidence>
<dbReference type="GO" id="GO:0042744">
    <property type="term" value="P:hydrogen peroxide catabolic process"/>
    <property type="evidence" value="ECO:0007669"/>
    <property type="project" value="TreeGrafter"/>
</dbReference>
<dbReference type="CDD" id="cd03013">
    <property type="entry name" value="PRX5_like"/>
    <property type="match status" value="1"/>
</dbReference>
<keyword evidence="3 7" id="KW-0049">Antioxidant</keyword>
<dbReference type="OrthoDB" id="195498at2759"/>
<dbReference type="GO" id="GO:0008379">
    <property type="term" value="F:thioredoxin peroxidase activity"/>
    <property type="evidence" value="ECO:0007669"/>
    <property type="project" value="EnsemblFungi"/>
</dbReference>
<gene>
    <name evidence="9" type="ORF">AAL_05670</name>
</gene>
<organism evidence="9 10">
    <name type="scientific">Moelleriella libera RCEF 2490</name>
    <dbReference type="NCBI Taxonomy" id="1081109"/>
    <lineage>
        <taxon>Eukaryota</taxon>
        <taxon>Fungi</taxon>
        <taxon>Dikarya</taxon>
        <taxon>Ascomycota</taxon>
        <taxon>Pezizomycotina</taxon>
        <taxon>Sordariomycetes</taxon>
        <taxon>Hypocreomycetidae</taxon>
        <taxon>Hypocreales</taxon>
        <taxon>Clavicipitaceae</taxon>
        <taxon>Moelleriella</taxon>
    </lineage>
</organism>
<dbReference type="GO" id="GO:0010038">
    <property type="term" value="P:response to metal ion"/>
    <property type="evidence" value="ECO:0007669"/>
    <property type="project" value="EnsemblFungi"/>
</dbReference>
<dbReference type="GO" id="GO:0045454">
    <property type="term" value="P:cell redox homeostasis"/>
    <property type="evidence" value="ECO:0007669"/>
    <property type="project" value="EnsemblFungi"/>
</dbReference>
<dbReference type="InterPro" id="IPR037944">
    <property type="entry name" value="PRX5-like"/>
</dbReference>
<keyword evidence="4 7" id="KW-0560">Oxidoreductase</keyword>
<proteinExistence type="inferred from homology"/>
<comment type="similarity">
    <text evidence="1 7">Belongs to the peroxiredoxin family. Prx5 subfamily.</text>
</comment>
<evidence type="ECO:0000256" key="2">
    <source>
        <dbReference type="ARBA" id="ARBA00022559"/>
    </source>
</evidence>
<dbReference type="Gene3D" id="3.40.30.10">
    <property type="entry name" value="Glutaredoxin"/>
    <property type="match status" value="1"/>
</dbReference>
<dbReference type="GO" id="GO:0005739">
    <property type="term" value="C:mitochondrion"/>
    <property type="evidence" value="ECO:0007669"/>
    <property type="project" value="TreeGrafter"/>
</dbReference>
<evidence type="ECO:0000256" key="1">
    <source>
        <dbReference type="ARBA" id="ARBA00010505"/>
    </source>
</evidence>
<accession>A0A167ZZJ2</accession>
<protein>
    <submittedName>
        <fullName evidence="9">Thioredoxin-like fold protein</fullName>
    </submittedName>
</protein>
<dbReference type="EMBL" id="AZGY01000013">
    <property type="protein sequence ID" value="KZZ93285.1"/>
    <property type="molecule type" value="Genomic_DNA"/>
</dbReference>
<keyword evidence="5 7" id="KW-0676">Redox-active center</keyword>
<sequence>MSALNVGDSFPEGIKFAYVAPSGDDILSCGVPGPFDASAGAFTPTCQKSHLPSYIQNKEALKAKGVDQVVVIAFNDPFVMSAWGKANGIKDDFILFASDDAGFSKSIGWTVGERTARYAIAIDHGKVVYAGRDDGTGSVDASGAEAVLSKL</sequence>
<evidence type="ECO:0000256" key="5">
    <source>
        <dbReference type="ARBA" id="ARBA00023284"/>
    </source>
</evidence>
<dbReference type="Proteomes" id="UP000078544">
    <property type="component" value="Unassembled WGS sequence"/>
</dbReference>
<feature type="domain" description="Thioredoxin" evidence="8">
    <location>
        <begin position="4"/>
        <end position="151"/>
    </location>
</feature>
<reference evidence="9 10" key="1">
    <citation type="journal article" date="2016" name="Genome Biol. Evol.">
        <title>Divergent and convergent evolution of fungal pathogenicity.</title>
        <authorList>
            <person name="Shang Y."/>
            <person name="Xiao G."/>
            <person name="Zheng P."/>
            <person name="Cen K."/>
            <person name="Zhan S."/>
            <person name="Wang C."/>
        </authorList>
    </citation>
    <scope>NUCLEOTIDE SEQUENCE [LARGE SCALE GENOMIC DNA]</scope>
    <source>
        <strain evidence="9 10">RCEF 2490</strain>
    </source>
</reference>
<dbReference type="GO" id="GO:0034599">
    <property type="term" value="P:cellular response to oxidative stress"/>
    <property type="evidence" value="ECO:0007669"/>
    <property type="project" value="EnsemblFungi"/>
</dbReference>